<evidence type="ECO:0000313" key="3">
    <source>
        <dbReference type="EMBL" id="KAJ7636794.1"/>
    </source>
</evidence>
<sequence>MSDRNHIQPKSWEPQHTKPLTDWKARGAAELQNFDEAFAIKELVQNVVGQALKDYQVREWNGFKREDLRNRSKEQRETRKRDLITAYPGLLTGPHGVMLKHADCVPLYVLSANSPVPNKPTDLKIAIVLWATGSAKNALTFLNNHLDKNASFDAFIVDGLSTSKQNKFAVGEKGKGFILAMQYLVEKVETLWKNLPKPGRGLPQPGASFRVGEQIGEFKWKASCSVGMPDWLQVSLDDLTTRTVDEYLPHKYELDLAHSSDGGDPEVYNRTFETAQNILEQVEKRREKYGLAVGGKSVVQADEVCITIIGLDSRIEVESLFSAVYGIIPPSRAWRPLGARNNLRNVQFFLADGGGAPKFYLRDQLVLQGVHLNKLSINYHGDLDVSSERVMVSDNEKQKQYFADLEASADSAFRTLPDLAIELALDILTDDRSDSLAGILSPKNTSGAARYRAAFDAAMLRICPPEPPSALPLYPCGPGDSDYLVEELGFKPFPVSHRAHAIIRASGAYTTIHDKACSLLLASPVASDIKGLDRLRAVLKMTLPAQDAIEPEAITIRKYPKTQPIVVWDHEKRLVAFAMPTPCEDPKHIADSDDGECFCWMIPMLEAVARANWNINTKKLWHAHALCVRGDLANLDVEGRYMSMDVDQEMPAHVQAAIQEQARTHNIIRIPPSGSRIQPNNAGSNTQRPASASVSTTKPGSSSTKSSSVNGATGKAVPAQQQAAAAVAQSTSAANRFTATGPANEASVSTSTSTSNSAPTANQAEMNEDALARVIAAVRGHDALQLKLDALQLKFDALQLKSDNQYEELEQSKDRVGELNKQVAELEKANRALNDICEFVDSVQKQRESKRQKTQV</sequence>
<feature type="compositionally biased region" description="Low complexity" evidence="2">
    <location>
        <begin position="743"/>
        <end position="762"/>
    </location>
</feature>
<reference evidence="3" key="1">
    <citation type="submission" date="2023-03" db="EMBL/GenBank/DDBJ databases">
        <title>Massive genome expansion in bonnet fungi (Mycena s.s.) driven by repeated elements and novel gene families across ecological guilds.</title>
        <authorList>
            <consortium name="Lawrence Berkeley National Laboratory"/>
            <person name="Harder C.B."/>
            <person name="Miyauchi S."/>
            <person name="Viragh M."/>
            <person name="Kuo A."/>
            <person name="Thoen E."/>
            <person name="Andreopoulos B."/>
            <person name="Lu D."/>
            <person name="Skrede I."/>
            <person name="Drula E."/>
            <person name="Henrissat B."/>
            <person name="Morin E."/>
            <person name="Kohler A."/>
            <person name="Barry K."/>
            <person name="LaButti K."/>
            <person name="Morin E."/>
            <person name="Salamov A."/>
            <person name="Lipzen A."/>
            <person name="Mereny Z."/>
            <person name="Hegedus B."/>
            <person name="Baldrian P."/>
            <person name="Stursova M."/>
            <person name="Weitz H."/>
            <person name="Taylor A."/>
            <person name="Grigoriev I.V."/>
            <person name="Nagy L.G."/>
            <person name="Martin F."/>
            <person name="Kauserud H."/>
        </authorList>
    </citation>
    <scope>NUCLEOTIDE SEQUENCE</scope>
    <source>
        <strain evidence="3">9284</strain>
    </source>
</reference>
<evidence type="ECO:0000256" key="1">
    <source>
        <dbReference type="SAM" id="Coils"/>
    </source>
</evidence>
<feature type="coiled-coil region" evidence="1">
    <location>
        <begin position="781"/>
        <end position="836"/>
    </location>
</feature>
<accession>A0AAD7FT92</accession>
<feature type="compositionally biased region" description="Low complexity" evidence="2">
    <location>
        <begin position="691"/>
        <end position="717"/>
    </location>
</feature>
<protein>
    <submittedName>
        <fullName evidence="3">Uncharacterized protein</fullName>
    </submittedName>
</protein>
<keyword evidence="1" id="KW-0175">Coiled coil</keyword>
<proteinExistence type="predicted"/>
<feature type="region of interest" description="Disordered" evidence="2">
    <location>
        <begin position="669"/>
        <end position="717"/>
    </location>
</feature>
<feature type="compositionally biased region" description="Polar residues" evidence="2">
    <location>
        <begin position="675"/>
        <end position="690"/>
    </location>
</feature>
<evidence type="ECO:0000256" key="2">
    <source>
        <dbReference type="SAM" id="MobiDB-lite"/>
    </source>
</evidence>
<organism evidence="3 4">
    <name type="scientific">Roridomyces roridus</name>
    <dbReference type="NCBI Taxonomy" id="1738132"/>
    <lineage>
        <taxon>Eukaryota</taxon>
        <taxon>Fungi</taxon>
        <taxon>Dikarya</taxon>
        <taxon>Basidiomycota</taxon>
        <taxon>Agaricomycotina</taxon>
        <taxon>Agaricomycetes</taxon>
        <taxon>Agaricomycetidae</taxon>
        <taxon>Agaricales</taxon>
        <taxon>Marasmiineae</taxon>
        <taxon>Mycenaceae</taxon>
        <taxon>Roridomyces</taxon>
    </lineage>
</organism>
<dbReference type="Proteomes" id="UP001221142">
    <property type="component" value="Unassembled WGS sequence"/>
</dbReference>
<dbReference type="EMBL" id="JARKIF010000006">
    <property type="protein sequence ID" value="KAJ7636794.1"/>
    <property type="molecule type" value="Genomic_DNA"/>
</dbReference>
<name>A0AAD7FT92_9AGAR</name>
<gene>
    <name evidence="3" type="ORF">FB45DRAFT_788866</name>
</gene>
<comment type="caution">
    <text evidence="3">The sequence shown here is derived from an EMBL/GenBank/DDBJ whole genome shotgun (WGS) entry which is preliminary data.</text>
</comment>
<dbReference type="AlphaFoldDB" id="A0AAD7FT92"/>
<keyword evidence="4" id="KW-1185">Reference proteome</keyword>
<feature type="region of interest" description="Disordered" evidence="2">
    <location>
        <begin position="740"/>
        <end position="763"/>
    </location>
</feature>
<evidence type="ECO:0000313" key="4">
    <source>
        <dbReference type="Proteomes" id="UP001221142"/>
    </source>
</evidence>